<dbReference type="EMBL" id="RQYN01000021">
    <property type="protein sequence ID" value="RRD75260.1"/>
    <property type="molecule type" value="Genomic_DNA"/>
</dbReference>
<keyword evidence="1 4" id="KW-0489">Methyltransferase</keyword>
<dbReference type="RefSeq" id="WP_124790009.1">
    <property type="nucleotide sequence ID" value="NZ_RQYN01000021.1"/>
</dbReference>
<dbReference type="PANTHER" id="PTHR30481:SF4">
    <property type="entry name" value="SITE-SPECIFIC DNA-METHYLTRANSFERASE (ADENINE-SPECIFIC)"/>
    <property type="match status" value="1"/>
</dbReference>
<dbReference type="GO" id="GO:0009007">
    <property type="term" value="F:site-specific DNA-methyltransferase (adenine-specific) activity"/>
    <property type="evidence" value="ECO:0007669"/>
    <property type="project" value="UniProtKB-EC"/>
</dbReference>
<keyword evidence="3" id="KW-0949">S-adenosyl-L-methionine</keyword>
<dbReference type="GO" id="GO:0006298">
    <property type="term" value="P:mismatch repair"/>
    <property type="evidence" value="ECO:0007669"/>
    <property type="project" value="TreeGrafter"/>
</dbReference>
<dbReference type="GO" id="GO:1904047">
    <property type="term" value="F:S-adenosyl-L-methionine binding"/>
    <property type="evidence" value="ECO:0007669"/>
    <property type="project" value="TreeGrafter"/>
</dbReference>
<dbReference type="InterPro" id="IPR012327">
    <property type="entry name" value="MeTrfase_D12"/>
</dbReference>
<evidence type="ECO:0000313" key="4">
    <source>
        <dbReference type="EMBL" id="RRD75260.1"/>
    </source>
</evidence>
<organism evidence="4 5">
    <name type="scientific">Tannerella forsythia</name>
    <name type="common">Bacteroides forsythus</name>
    <dbReference type="NCBI Taxonomy" id="28112"/>
    <lineage>
        <taxon>Bacteria</taxon>
        <taxon>Pseudomonadati</taxon>
        <taxon>Bacteroidota</taxon>
        <taxon>Bacteroidia</taxon>
        <taxon>Bacteroidales</taxon>
        <taxon>Tannerellaceae</taxon>
        <taxon>Tannerella</taxon>
    </lineage>
</organism>
<evidence type="ECO:0000256" key="1">
    <source>
        <dbReference type="ARBA" id="ARBA00022603"/>
    </source>
</evidence>
<dbReference type="Pfam" id="PF02086">
    <property type="entry name" value="MethyltransfD12"/>
    <property type="match status" value="1"/>
</dbReference>
<comment type="caution">
    <text evidence="4">The sequence shown here is derived from an EMBL/GenBank/DDBJ whole genome shotgun (WGS) entry which is preliminary data.</text>
</comment>
<keyword evidence="2" id="KW-0808">Transferase</keyword>
<accession>A0A3P1YYX7</accession>
<dbReference type="PRINTS" id="PR00505">
    <property type="entry name" value="D12N6MTFRASE"/>
</dbReference>
<dbReference type="GO" id="GO:0043565">
    <property type="term" value="F:sequence-specific DNA binding"/>
    <property type="evidence" value="ECO:0007669"/>
    <property type="project" value="TreeGrafter"/>
</dbReference>
<evidence type="ECO:0000256" key="3">
    <source>
        <dbReference type="ARBA" id="ARBA00022691"/>
    </source>
</evidence>
<dbReference type="InterPro" id="IPR012263">
    <property type="entry name" value="M_m6A_EcoRV"/>
</dbReference>
<dbReference type="PIRSF" id="PIRSF000398">
    <property type="entry name" value="M_m6A_EcoRV"/>
    <property type="match status" value="1"/>
</dbReference>
<reference evidence="4 5" key="1">
    <citation type="submission" date="2018-11" db="EMBL/GenBank/DDBJ databases">
        <title>Genomes From Bacteria Associated with the Canine Oral Cavity: a Test Case for Automated Genome-Based Taxonomic Assignment.</title>
        <authorList>
            <person name="Coil D.A."/>
            <person name="Jospin G."/>
            <person name="Darling A.E."/>
            <person name="Wallis C."/>
            <person name="Davis I.J."/>
            <person name="Harris S."/>
            <person name="Eisen J.A."/>
            <person name="Holcombe L.J."/>
            <person name="O'Flynn C."/>
        </authorList>
    </citation>
    <scope>NUCLEOTIDE SEQUENCE [LARGE SCALE GENOMIC DNA]</scope>
    <source>
        <strain evidence="4 5">OH1426_COT-023</strain>
    </source>
</reference>
<proteinExistence type="predicted"/>
<dbReference type="GO" id="GO:0032259">
    <property type="term" value="P:methylation"/>
    <property type="evidence" value="ECO:0007669"/>
    <property type="project" value="UniProtKB-KW"/>
</dbReference>
<dbReference type="SUPFAM" id="SSF53335">
    <property type="entry name" value="S-adenosyl-L-methionine-dependent methyltransferases"/>
    <property type="match status" value="1"/>
</dbReference>
<dbReference type="GO" id="GO:0009307">
    <property type="term" value="P:DNA restriction-modification system"/>
    <property type="evidence" value="ECO:0007669"/>
    <property type="project" value="InterPro"/>
</dbReference>
<name>A0A3P1YYX7_TANFO</name>
<protein>
    <submittedName>
        <fullName evidence="4">DNA adenine methylase</fullName>
    </submittedName>
</protein>
<gene>
    <name evidence="4" type="ORF">EII41_07040</name>
</gene>
<sequence>MKKNVIQIKPAMKTPVTYYGGKQRMLSIILPMIPQHQIYVEPFMGGGAVFFAKEPAKVELINDKNGEVVNFYNVVKTRFSELKALVDATLHSEKQQKEAKHIYFHPDDSDEVRRAWALWVLSHQSFYSILGNTWKCSKGRSTAVQLLARRDSFTDVYCARLEHTSIFCRDALDVIRKADHEDAFHYVDPPYFNADMGHYAGYTREDFQALLDTLVNVRGKFMLSSYPSDVLREYSQANGWRTYEFLLPRSAGGGSKVEVLTLNYTPPSELVVAA</sequence>
<dbReference type="Proteomes" id="UP000279860">
    <property type="component" value="Unassembled WGS sequence"/>
</dbReference>
<dbReference type="PANTHER" id="PTHR30481">
    <property type="entry name" value="DNA ADENINE METHYLASE"/>
    <property type="match status" value="1"/>
</dbReference>
<evidence type="ECO:0000313" key="5">
    <source>
        <dbReference type="Proteomes" id="UP000279860"/>
    </source>
</evidence>
<dbReference type="Gene3D" id="3.40.50.150">
    <property type="entry name" value="Vaccinia Virus protein VP39"/>
    <property type="match status" value="2"/>
</dbReference>
<dbReference type="AlphaFoldDB" id="A0A3P1YYX7"/>
<evidence type="ECO:0000256" key="2">
    <source>
        <dbReference type="ARBA" id="ARBA00022679"/>
    </source>
</evidence>
<dbReference type="InterPro" id="IPR029063">
    <property type="entry name" value="SAM-dependent_MTases_sf"/>
</dbReference>